<gene>
    <name evidence="2" type="ordered locus">TUZN_0892</name>
</gene>
<dbReference type="AlphaFoldDB" id="F2L5K6"/>
<dbReference type="STRING" id="999630.TUZN_0892"/>
<reference evidence="2 3" key="1">
    <citation type="journal article" date="2011" name="J. Bacteriol.">
        <title>Complete genome sequence of the thermoacidophilic crenarchaeon Thermoproteus uzoniensis 768-20.</title>
        <authorList>
            <person name="Mardanov A.V."/>
            <person name="Gumerov V.M."/>
            <person name="Beletsky A.V."/>
            <person name="Prokofeva M.I."/>
            <person name="Bonch-Osmolovskaya E.A."/>
            <person name="Ravin N.V."/>
            <person name="Skryabin K.G."/>
        </authorList>
    </citation>
    <scope>NUCLEOTIDE SEQUENCE [LARGE SCALE GENOMIC DNA]</scope>
    <source>
        <strain evidence="2 3">768-20</strain>
    </source>
</reference>
<organism evidence="2 3">
    <name type="scientific">Thermoproteus uzoniensis (strain 768-20)</name>
    <dbReference type="NCBI Taxonomy" id="999630"/>
    <lineage>
        <taxon>Archaea</taxon>
        <taxon>Thermoproteota</taxon>
        <taxon>Thermoprotei</taxon>
        <taxon>Thermoproteales</taxon>
        <taxon>Thermoproteaceae</taxon>
        <taxon>Thermoproteus</taxon>
    </lineage>
</organism>
<dbReference type="KEGG" id="tuz:TUZN_0892"/>
<evidence type="ECO:0000256" key="1">
    <source>
        <dbReference type="SAM" id="Phobius"/>
    </source>
</evidence>
<keyword evidence="3" id="KW-1185">Reference proteome</keyword>
<keyword evidence="1" id="KW-1133">Transmembrane helix</keyword>
<reference key="2">
    <citation type="submission" date="2011-03" db="EMBL/GenBank/DDBJ databases">
        <title>Complete genome sequence of the thermoacidophilic crenarchaeon Thermoproteus uzoniensis 768-20.</title>
        <authorList>
            <person name="Mardanov A.V."/>
            <person name="Gumerov V.M."/>
            <person name="Beletsky A.V."/>
            <person name="Prokofeva M.I."/>
            <person name="Bonch-Osmolovskaya E.A."/>
            <person name="Ravin N.V."/>
            <person name="Skryabin K.G."/>
        </authorList>
    </citation>
    <scope>NUCLEOTIDE SEQUENCE</scope>
    <source>
        <strain>768-20</strain>
    </source>
</reference>
<proteinExistence type="predicted"/>
<dbReference type="HOGENOM" id="CLU_3075572_0_0_2"/>
<dbReference type="EMBL" id="CP002590">
    <property type="protein sequence ID" value="AEA12377.1"/>
    <property type="molecule type" value="Genomic_DNA"/>
</dbReference>
<feature type="transmembrane region" description="Helical" evidence="1">
    <location>
        <begin position="15"/>
        <end position="40"/>
    </location>
</feature>
<name>F2L5K6_THEU7</name>
<protein>
    <submittedName>
        <fullName evidence="2">Uncharacterized protein</fullName>
    </submittedName>
</protein>
<keyword evidence="1" id="KW-0472">Membrane</keyword>
<evidence type="ECO:0000313" key="3">
    <source>
        <dbReference type="Proteomes" id="UP000008138"/>
    </source>
</evidence>
<evidence type="ECO:0000313" key="2">
    <source>
        <dbReference type="EMBL" id="AEA12377.1"/>
    </source>
</evidence>
<dbReference type="Proteomes" id="UP000008138">
    <property type="component" value="Chromosome"/>
</dbReference>
<keyword evidence="1" id="KW-0812">Transmembrane</keyword>
<accession>F2L5K6</accession>
<sequence>MVTTLTVVVVEVADIVAAVLVVADIVAVAAVVEVVLACVVEGAGGGAGFWDA</sequence>